<reference evidence="9" key="1">
    <citation type="journal article" date="2021" name="PeerJ">
        <title>Extensive microbial diversity within the chicken gut microbiome revealed by metagenomics and culture.</title>
        <authorList>
            <person name="Gilroy R."/>
            <person name="Ravi A."/>
            <person name="Getino M."/>
            <person name="Pursley I."/>
            <person name="Horton D.L."/>
            <person name="Alikhan N.F."/>
            <person name="Baker D."/>
            <person name="Gharbi K."/>
            <person name="Hall N."/>
            <person name="Watson M."/>
            <person name="Adriaenssens E.M."/>
            <person name="Foster-Nyarko E."/>
            <person name="Jarju S."/>
            <person name="Secka A."/>
            <person name="Antonio M."/>
            <person name="Oren A."/>
            <person name="Chaudhuri R.R."/>
            <person name="La Ragione R."/>
            <person name="Hildebrand F."/>
            <person name="Pallen M.J."/>
        </authorList>
    </citation>
    <scope>NUCLEOTIDE SEQUENCE</scope>
    <source>
        <strain evidence="9">CHK179-7159</strain>
    </source>
</reference>
<evidence type="ECO:0000313" key="9">
    <source>
        <dbReference type="EMBL" id="HJA91582.1"/>
    </source>
</evidence>
<keyword evidence="5 7" id="KW-1133">Transmembrane helix</keyword>
<keyword evidence="2 7" id="KW-0813">Transport</keyword>
<dbReference type="InterPro" id="IPR035906">
    <property type="entry name" value="MetI-like_sf"/>
</dbReference>
<dbReference type="GO" id="GO:0055085">
    <property type="term" value="P:transmembrane transport"/>
    <property type="evidence" value="ECO:0007669"/>
    <property type="project" value="InterPro"/>
</dbReference>
<sequence length="293" mass="32773">MKRKRSLGDRIFDIVNTLFMLLIIVIMAYPLWYVLMASLSDSNYLAAHTGALLVPLNFNTGAYRMVFKNPNILSGYGNTVFLVAAGTLSSTLFTLLAAYVMSRKPFPGKKFFMIMMVIPMYFSGGMIPSYILNNNWLKLGNNRLVLILPVLVVTYNMVILRTGLEAVPESLEESARIDGASEFKILFRIMVPVAKASLAVVLLYYAVSYWNSWFNAAIYLRDREKYPLQLILREILINNSIDSMTAGEGGDMLAIAESIKYATIMVATVPILCIYPFVQKYFVKGAMIGAVKG</sequence>
<dbReference type="InterPro" id="IPR000515">
    <property type="entry name" value="MetI-like"/>
</dbReference>
<dbReference type="SUPFAM" id="SSF161098">
    <property type="entry name" value="MetI-like"/>
    <property type="match status" value="1"/>
</dbReference>
<dbReference type="Pfam" id="PF00528">
    <property type="entry name" value="BPD_transp_1"/>
    <property type="match status" value="1"/>
</dbReference>
<proteinExistence type="inferred from homology"/>
<protein>
    <submittedName>
        <fullName evidence="9">Carbohydrate ABC transporter permease</fullName>
    </submittedName>
</protein>
<evidence type="ECO:0000256" key="4">
    <source>
        <dbReference type="ARBA" id="ARBA00022692"/>
    </source>
</evidence>
<evidence type="ECO:0000256" key="7">
    <source>
        <dbReference type="RuleBase" id="RU363032"/>
    </source>
</evidence>
<reference evidence="9" key="2">
    <citation type="submission" date="2021-04" db="EMBL/GenBank/DDBJ databases">
        <authorList>
            <person name="Gilroy R."/>
        </authorList>
    </citation>
    <scope>NUCLEOTIDE SEQUENCE</scope>
    <source>
        <strain evidence="9">CHK179-7159</strain>
    </source>
</reference>
<dbReference type="PANTHER" id="PTHR43744:SF9">
    <property type="entry name" value="POLYGALACTURONAN_RHAMNOGALACTURONAN TRANSPORT SYSTEM PERMEASE PROTEIN YTCP"/>
    <property type="match status" value="1"/>
</dbReference>
<organism evidence="9 10">
    <name type="scientific">Candidatus Eisenbergiella merdipullorum</name>
    <dbReference type="NCBI Taxonomy" id="2838553"/>
    <lineage>
        <taxon>Bacteria</taxon>
        <taxon>Bacillati</taxon>
        <taxon>Bacillota</taxon>
        <taxon>Clostridia</taxon>
        <taxon>Lachnospirales</taxon>
        <taxon>Lachnospiraceae</taxon>
        <taxon>Eisenbergiella</taxon>
    </lineage>
</organism>
<accession>A0A9D2I3X1</accession>
<evidence type="ECO:0000256" key="3">
    <source>
        <dbReference type="ARBA" id="ARBA00022475"/>
    </source>
</evidence>
<feature type="transmembrane region" description="Helical" evidence="7">
    <location>
        <begin position="111"/>
        <end position="132"/>
    </location>
</feature>
<evidence type="ECO:0000313" key="10">
    <source>
        <dbReference type="Proteomes" id="UP000886858"/>
    </source>
</evidence>
<evidence type="ECO:0000259" key="8">
    <source>
        <dbReference type="PROSITE" id="PS50928"/>
    </source>
</evidence>
<comment type="caution">
    <text evidence="9">The sequence shown here is derived from an EMBL/GenBank/DDBJ whole genome shotgun (WGS) entry which is preliminary data.</text>
</comment>
<keyword evidence="6 7" id="KW-0472">Membrane</keyword>
<comment type="subcellular location">
    <subcellularLocation>
        <location evidence="1 7">Cell membrane</location>
        <topology evidence="1 7">Multi-pass membrane protein</topology>
    </subcellularLocation>
</comment>
<dbReference type="PROSITE" id="PS50928">
    <property type="entry name" value="ABC_TM1"/>
    <property type="match status" value="1"/>
</dbReference>
<feature type="domain" description="ABC transmembrane type-1" evidence="8">
    <location>
        <begin position="76"/>
        <end position="272"/>
    </location>
</feature>
<gene>
    <name evidence="9" type="ORF">H9717_00410</name>
</gene>
<dbReference type="AlphaFoldDB" id="A0A9D2I3X1"/>
<feature type="transmembrane region" description="Helical" evidence="7">
    <location>
        <begin position="185"/>
        <end position="207"/>
    </location>
</feature>
<dbReference type="Proteomes" id="UP000886858">
    <property type="component" value="Unassembled WGS sequence"/>
</dbReference>
<dbReference type="CDD" id="cd06261">
    <property type="entry name" value="TM_PBP2"/>
    <property type="match status" value="1"/>
</dbReference>
<name>A0A9D2I3X1_9FIRM</name>
<comment type="similarity">
    <text evidence="7">Belongs to the binding-protein-dependent transport system permease family.</text>
</comment>
<dbReference type="Gene3D" id="1.10.3720.10">
    <property type="entry name" value="MetI-like"/>
    <property type="match status" value="1"/>
</dbReference>
<evidence type="ECO:0000256" key="5">
    <source>
        <dbReference type="ARBA" id="ARBA00022989"/>
    </source>
</evidence>
<keyword evidence="3" id="KW-1003">Cell membrane</keyword>
<feature type="transmembrane region" description="Helical" evidence="7">
    <location>
        <begin position="79"/>
        <end position="99"/>
    </location>
</feature>
<feature type="transmembrane region" description="Helical" evidence="7">
    <location>
        <begin position="12"/>
        <end position="35"/>
    </location>
</feature>
<dbReference type="GO" id="GO:0005886">
    <property type="term" value="C:plasma membrane"/>
    <property type="evidence" value="ECO:0007669"/>
    <property type="project" value="UniProtKB-SubCell"/>
</dbReference>
<evidence type="ECO:0000256" key="1">
    <source>
        <dbReference type="ARBA" id="ARBA00004651"/>
    </source>
</evidence>
<dbReference type="EMBL" id="DWYY01000003">
    <property type="protein sequence ID" value="HJA91582.1"/>
    <property type="molecule type" value="Genomic_DNA"/>
</dbReference>
<feature type="transmembrane region" description="Helical" evidence="7">
    <location>
        <begin position="259"/>
        <end position="278"/>
    </location>
</feature>
<evidence type="ECO:0000256" key="6">
    <source>
        <dbReference type="ARBA" id="ARBA00023136"/>
    </source>
</evidence>
<dbReference type="PANTHER" id="PTHR43744">
    <property type="entry name" value="ABC TRANSPORTER PERMEASE PROTEIN MG189-RELATED-RELATED"/>
    <property type="match status" value="1"/>
</dbReference>
<keyword evidence="4 7" id="KW-0812">Transmembrane</keyword>
<evidence type="ECO:0000256" key="2">
    <source>
        <dbReference type="ARBA" id="ARBA00022448"/>
    </source>
</evidence>